<dbReference type="KEGG" id="sol:Ssol_2049"/>
<dbReference type="EMBL" id="CP001800">
    <property type="protein sequence ID" value="ACX92255.1"/>
    <property type="molecule type" value="Genomic_DNA"/>
</dbReference>
<dbReference type="HOGENOM" id="CLU_3401621_0_0_2"/>
<accession>D0KU36</accession>
<reference evidence="1" key="1">
    <citation type="submission" date="2009-10" db="EMBL/GenBank/DDBJ databases">
        <title>Complete sequence of Sulfolobus solfataricus 98/2.</title>
        <authorList>
            <consortium name="US DOE Joint Genome Institute"/>
            <person name="Lucas S."/>
            <person name="Copeland A."/>
            <person name="Lapidus A."/>
            <person name="Glavina del Rio T."/>
            <person name="Tice H."/>
            <person name="Bruce D."/>
            <person name="Goodwin L."/>
            <person name="Pitluck S."/>
            <person name="Munk A.C."/>
            <person name="Brettin T."/>
            <person name="Detter J.C."/>
            <person name="Han C."/>
            <person name="Tapia R."/>
            <person name="Larimer F."/>
            <person name="Land M."/>
            <person name="Hauser L."/>
            <person name="Kyrpides N."/>
            <person name="Ovchinnikova G."/>
            <person name="Mead D."/>
        </authorList>
    </citation>
    <scope>NUCLEOTIDE SEQUENCE [LARGE SCALE GENOMIC DNA]</scope>
    <source>
        <strain evidence="1">98/2</strain>
    </source>
</reference>
<organism evidence="1">
    <name type="scientific">Saccharolobus solfataricus (strain 98/2)</name>
    <name type="common">Sulfolobus solfataricus</name>
    <dbReference type="NCBI Taxonomy" id="555311"/>
    <lineage>
        <taxon>Archaea</taxon>
        <taxon>Thermoproteota</taxon>
        <taxon>Thermoprotei</taxon>
        <taxon>Sulfolobales</taxon>
        <taxon>Sulfolobaceae</taxon>
        <taxon>Saccharolobus</taxon>
    </lineage>
</organism>
<name>D0KU36_SACS9</name>
<proteinExistence type="predicted"/>
<evidence type="ECO:0000313" key="1">
    <source>
        <dbReference type="EMBL" id="ACX92255.1"/>
    </source>
</evidence>
<protein>
    <submittedName>
        <fullName evidence="1">Uncharacterized protein</fullName>
    </submittedName>
</protein>
<gene>
    <name evidence="1" type="ordered locus">Ssol_2049</name>
</gene>
<sequence>MVYDLSFLCLKESKAKVLITYLEYAKSGKG</sequence>
<dbReference type="AlphaFoldDB" id="D0KU36"/>